<dbReference type="AlphaFoldDB" id="A0A1A8FKN9"/>
<proteinExistence type="inferred from homology"/>
<evidence type="ECO:0000256" key="3">
    <source>
        <dbReference type="ARBA" id="ARBA00022490"/>
    </source>
</evidence>
<feature type="compositionally biased region" description="Polar residues" evidence="6">
    <location>
        <begin position="220"/>
        <end position="269"/>
    </location>
</feature>
<feature type="compositionally biased region" description="Polar residues" evidence="6">
    <location>
        <begin position="554"/>
        <end position="566"/>
    </location>
</feature>
<organism evidence="8">
    <name type="scientific">Nothobranchius korthausae</name>
    <dbReference type="NCBI Taxonomy" id="1143690"/>
    <lineage>
        <taxon>Eukaryota</taxon>
        <taxon>Metazoa</taxon>
        <taxon>Chordata</taxon>
        <taxon>Craniata</taxon>
        <taxon>Vertebrata</taxon>
        <taxon>Euteleostomi</taxon>
        <taxon>Actinopterygii</taxon>
        <taxon>Neopterygii</taxon>
        <taxon>Teleostei</taxon>
        <taxon>Neoteleostei</taxon>
        <taxon>Acanthomorphata</taxon>
        <taxon>Ovalentaria</taxon>
        <taxon>Atherinomorphae</taxon>
        <taxon>Cyprinodontiformes</taxon>
        <taxon>Nothobranchiidae</taxon>
        <taxon>Nothobranchius</taxon>
    </lineage>
</organism>
<name>A0A1A8FKN9_9TELE</name>
<dbReference type="InterPro" id="IPR029197">
    <property type="entry name" value="CKAP2_C"/>
</dbReference>
<dbReference type="GO" id="GO:0072686">
    <property type="term" value="C:mitotic spindle"/>
    <property type="evidence" value="ECO:0007669"/>
    <property type="project" value="TreeGrafter"/>
</dbReference>
<feature type="region of interest" description="Disordered" evidence="6">
    <location>
        <begin position="189"/>
        <end position="402"/>
    </location>
</feature>
<feature type="domain" description="Cytoskeleton-associated protein 2 C-terminal" evidence="7">
    <location>
        <begin position="579"/>
        <end position="643"/>
    </location>
</feature>
<feature type="region of interest" description="Disordered" evidence="6">
    <location>
        <begin position="542"/>
        <end position="578"/>
    </location>
</feature>
<accession>A0A1A8FKN9</accession>
<keyword evidence="3" id="KW-0963">Cytoplasm</keyword>
<dbReference type="PANTHER" id="PTHR47078">
    <property type="entry name" value="CYTOSKELETON-ASSOCIATED PROTEIN 2-LIKE"/>
    <property type="match status" value="1"/>
</dbReference>
<reference evidence="8" key="1">
    <citation type="submission" date="2016-05" db="EMBL/GenBank/DDBJ databases">
        <authorList>
            <person name="Lavstsen T."/>
            <person name="Jespersen J.S."/>
        </authorList>
    </citation>
    <scope>NUCLEOTIDE SEQUENCE</scope>
    <source>
        <tissue evidence="8">Brain</tissue>
    </source>
</reference>
<protein>
    <submittedName>
        <fullName evidence="8">Cytoskeleton associated protein 2-like</fullName>
    </submittedName>
</protein>
<evidence type="ECO:0000256" key="6">
    <source>
        <dbReference type="SAM" id="MobiDB-lite"/>
    </source>
</evidence>
<evidence type="ECO:0000256" key="5">
    <source>
        <dbReference type="ARBA" id="ARBA00023212"/>
    </source>
</evidence>
<evidence type="ECO:0000256" key="4">
    <source>
        <dbReference type="ARBA" id="ARBA00022553"/>
    </source>
</evidence>
<evidence type="ECO:0000256" key="2">
    <source>
        <dbReference type="ARBA" id="ARBA00009468"/>
    </source>
</evidence>
<feature type="compositionally biased region" description="Low complexity" evidence="6">
    <location>
        <begin position="116"/>
        <end position="133"/>
    </location>
</feature>
<evidence type="ECO:0000256" key="1">
    <source>
        <dbReference type="ARBA" id="ARBA00004245"/>
    </source>
</evidence>
<feature type="non-terminal residue" evidence="8">
    <location>
        <position position="1"/>
    </location>
</feature>
<feature type="compositionally biased region" description="Polar residues" evidence="6">
    <location>
        <begin position="143"/>
        <end position="166"/>
    </location>
</feature>
<gene>
    <name evidence="8" type="primary">CKAP2L</name>
</gene>
<comment type="similarity">
    <text evidence="2">Belongs to the CKAP2 family.</text>
</comment>
<dbReference type="EMBL" id="HAEB01013488">
    <property type="protein sequence ID" value="SBQ60015.1"/>
    <property type="molecule type" value="Transcribed_RNA"/>
</dbReference>
<evidence type="ECO:0000313" key="8">
    <source>
        <dbReference type="EMBL" id="SBQ60015.1"/>
    </source>
</evidence>
<feature type="compositionally biased region" description="Polar residues" evidence="6">
    <location>
        <begin position="196"/>
        <end position="208"/>
    </location>
</feature>
<dbReference type="Pfam" id="PF15297">
    <property type="entry name" value="CKAP2_C"/>
    <property type="match status" value="2"/>
</dbReference>
<feature type="compositionally biased region" description="Basic and acidic residues" evidence="6">
    <location>
        <begin position="542"/>
        <end position="552"/>
    </location>
</feature>
<dbReference type="GO" id="GO:0005829">
    <property type="term" value="C:cytosol"/>
    <property type="evidence" value="ECO:0007669"/>
    <property type="project" value="TreeGrafter"/>
</dbReference>
<feature type="domain" description="Cytoskeleton-associated protein 2 C-terminal" evidence="7">
    <location>
        <begin position="373"/>
        <end position="544"/>
    </location>
</feature>
<evidence type="ECO:0000259" key="7">
    <source>
        <dbReference type="Pfam" id="PF15297"/>
    </source>
</evidence>
<dbReference type="GO" id="GO:0005813">
    <property type="term" value="C:centrosome"/>
    <property type="evidence" value="ECO:0007669"/>
    <property type="project" value="TreeGrafter"/>
</dbReference>
<reference evidence="8" key="2">
    <citation type="submission" date="2016-06" db="EMBL/GenBank/DDBJ databases">
        <title>The genome of a short-lived fish provides insights into sex chromosome evolution and the genetic control of aging.</title>
        <authorList>
            <person name="Reichwald K."/>
            <person name="Felder M."/>
            <person name="Petzold A."/>
            <person name="Koch P."/>
            <person name="Groth M."/>
            <person name="Platzer M."/>
        </authorList>
    </citation>
    <scope>NUCLEOTIDE SEQUENCE</scope>
    <source>
        <tissue evidence="8">Brain</tissue>
    </source>
</reference>
<keyword evidence="4" id="KW-0597">Phosphoprotein</keyword>
<feature type="compositionally biased region" description="Polar residues" evidence="6">
    <location>
        <begin position="361"/>
        <end position="378"/>
    </location>
</feature>
<comment type="subcellular location">
    <subcellularLocation>
        <location evidence="1">Cytoplasm</location>
        <location evidence="1">Cytoskeleton</location>
    </subcellularLocation>
</comment>
<dbReference type="PANTHER" id="PTHR47078:SF1">
    <property type="entry name" value="CYTOSKELETON-ASSOCIATED PROTEIN 2-LIKE"/>
    <property type="match status" value="1"/>
</dbReference>
<feature type="compositionally biased region" description="Polar residues" evidence="6">
    <location>
        <begin position="61"/>
        <end position="72"/>
    </location>
</feature>
<feature type="region of interest" description="Disordered" evidence="6">
    <location>
        <begin position="23"/>
        <end position="166"/>
    </location>
</feature>
<sequence length="691" mass="74859">PILSRKELRKQKLMEYLAAKAKMKPPVVGSAVHEARGGRRPANSSLKAVAEKENKAPSKGSKGQTFTSQFSQDPLRRRPLGGNANTKGGSLNASKIHPSSGSATAPPRHHQVPVLTKTHTAVSSKSSVTSNTSLRRQTDTRSQHSLKTSSNPTWTRTKSSFSRNGVASCPINTARISLGPLMLTKTGLAPTVPLPRNTQSHGAPQTTIAAKKVQPRASAPVSQRSSNSRARAEVLTQNKFRSKPPLSTNPQPACRSQSGGLRATPTSFKCSAPPVRPGAKASTSRPAAQPAERSRKETSAAGGENRNRLLKAAPQTMSRSKPAAATGLGVKTKTSKETRSNASARALPSQPPKKPAAAPATSRTVPQPSRSVRTTNRATDVKTSKVTAKAAPQTEGKKVSAAQEERMKKLQEWREAKGISYKRPSMPVKPAVRRAGQPVGESVKTRADAHSLISAVDQSLADCIKLLAEGCPPDQVKGVLSRLPTVSQKFAKYWICQARLMEREGNLEVLPVFQEAVRVVLEPVDELRMVVFEILRKKDELREKGDQEDRPATPENTPGGSSSDPQATPKPVTALINGERGDSSVVKYKITRTPGPPGRQFEGMEVRLFTPVRRSVRIDRASLRYPPALQDHDVCVSSYNDLIDEAERERCEKQKNEESSQHASDSLLYIYRENQALGDKVSVRLVSDDSL</sequence>
<feature type="compositionally biased region" description="Polar residues" evidence="6">
    <location>
        <begin position="83"/>
        <end position="103"/>
    </location>
</feature>
<dbReference type="InterPro" id="IPR052855">
    <property type="entry name" value="CKAP2-like"/>
</dbReference>
<keyword evidence="5" id="KW-0206">Cytoskeleton</keyword>